<evidence type="ECO:0000256" key="3">
    <source>
        <dbReference type="ARBA" id="ARBA00022692"/>
    </source>
</evidence>
<evidence type="ECO:0000256" key="6">
    <source>
        <dbReference type="ARBA" id="ARBA00022989"/>
    </source>
</evidence>
<feature type="transmembrane region" description="Helical" evidence="8">
    <location>
        <begin position="452"/>
        <end position="471"/>
    </location>
</feature>
<keyword evidence="3 8" id="KW-0812">Transmembrane</keyword>
<feature type="transmembrane region" description="Helical" evidence="8">
    <location>
        <begin position="146"/>
        <end position="170"/>
    </location>
</feature>
<dbReference type="PANTHER" id="PTHR47019:SF1">
    <property type="entry name" value="LIPID II FLIPPASE MURJ"/>
    <property type="match status" value="1"/>
</dbReference>
<evidence type="ECO:0000313" key="10">
    <source>
        <dbReference type="Proteomes" id="UP000748308"/>
    </source>
</evidence>
<feature type="transmembrane region" description="Helical" evidence="8">
    <location>
        <begin position="421"/>
        <end position="440"/>
    </location>
</feature>
<evidence type="ECO:0000256" key="2">
    <source>
        <dbReference type="ARBA" id="ARBA00022475"/>
    </source>
</evidence>
<evidence type="ECO:0000256" key="1">
    <source>
        <dbReference type="ARBA" id="ARBA00004651"/>
    </source>
</evidence>
<dbReference type="GO" id="GO:0015648">
    <property type="term" value="F:lipid-linked peptidoglycan transporter activity"/>
    <property type="evidence" value="ECO:0007669"/>
    <property type="project" value="TreeGrafter"/>
</dbReference>
<feature type="transmembrane region" description="Helical" evidence="8">
    <location>
        <begin position="361"/>
        <end position="384"/>
    </location>
</feature>
<accession>A0A938BPQ4</accession>
<feature type="transmembrane region" description="Helical" evidence="8">
    <location>
        <begin position="324"/>
        <end position="341"/>
    </location>
</feature>
<dbReference type="InterPro" id="IPR004268">
    <property type="entry name" value="MurJ"/>
</dbReference>
<keyword evidence="6 8" id="KW-1133">Transmembrane helix</keyword>
<dbReference type="GO" id="GO:0005886">
    <property type="term" value="C:plasma membrane"/>
    <property type="evidence" value="ECO:0007669"/>
    <property type="project" value="UniProtKB-SubCell"/>
</dbReference>
<evidence type="ECO:0008006" key="11">
    <source>
        <dbReference type="Google" id="ProtNLM"/>
    </source>
</evidence>
<proteinExistence type="predicted"/>
<dbReference type="Proteomes" id="UP000748308">
    <property type="component" value="Unassembled WGS sequence"/>
</dbReference>
<dbReference type="PANTHER" id="PTHR47019">
    <property type="entry name" value="LIPID II FLIPPASE MURJ"/>
    <property type="match status" value="1"/>
</dbReference>
<feature type="transmembrane region" description="Helical" evidence="8">
    <location>
        <begin position="396"/>
        <end position="415"/>
    </location>
</feature>
<reference evidence="9" key="1">
    <citation type="submission" date="2019-03" db="EMBL/GenBank/DDBJ databases">
        <title>Lake Tanganyika Metagenome-Assembled Genomes (MAGs).</title>
        <authorList>
            <person name="Tran P."/>
        </authorList>
    </citation>
    <scope>NUCLEOTIDE SEQUENCE</scope>
    <source>
        <strain evidence="9">M_DeepCast_400m_m2_100</strain>
    </source>
</reference>
<protein>
    <recommendedName>
        <fullName evidence="11">Lipid II flippase MurJ</fullName>
    </recommendedName>
</protein>
<name>A0A938BPQ4_UNCEI</name>
<feature type="transmembrane region" description="Helical" evidence="8">
    <location>
        <begin position="477"/>
        <end position="499"/>
    </location>
</feature>
<keyword evidence="2" id="KW-1003">Cell membrane</keyword>
<evidence type="ECO:0000313" key="9">
    <source>
        <dbReference type="EMBL" id="MBM3316277.1"/>
    </source>
</evidence>
<dbReference type="Pfam" id="PF03023">
    <property type="entry name" value="MurJ"/>
    <property type="match status" value="1"/>
</dbReference>
<dbReference type="AlphaFoldDB" id="A0A938BPQ4"/>
<organism evidence="9 10">
    <name type="scientific">Eiseniibacteriota bacterium</name>
    <dbReference type="NCBI Taxonomy" id="2212470"/>
    <lineage>
        <taxon>Bacteria</taxon>
        <taxon>Candidatus Eiseniibacteriota</taxon>
    </lineage>
</organism>
<evidence type="ECO:0000256" key="7">
    <source>
        <dbReference type="ARBA" id="ARBA00023136"/>
    </source>
</evidence>
<keyword evidence="7 8" id="KW-0472">Membrane</keyword>
<keyword evidence="5" id="KW-0573">Peptidoglycan synthesis</keyword>
<dbReference type="GO" id="GO:0009252">
    <property type="term" value="P:peptidoglycan biosynthetic process"/>
    <property type="evidence" value="ECO:0007669"/>
    <property type="project" value="UniProtKB-KW"/>
</dbReference>
<feature type="transmembrane region" description="Helical" evidence="8">
    <location>
        <begin position="205"/>
        <end position="223"/>
    </location>
</feature>
<comment type="subcellular location">
    <subcellularLocation>
        <location evidence="1">Cell membrane</location>
        <topology evidence="1">Multi-pass membrane protein</topology>
    </subcellularLocation>
</comment>
<gene>
    <name evidence="9" type="ORF">FJY75_00350</name>
</gene>
<sequence>MEMPPAPDEPRRAPVARGREAAVRRPLLLMSAGGAVSKVFAAGREIAMAHAFGTGPVSDAYRASLSATLSPVHMLTTQVIQTCFIPLCARDLETQPRRAWALFQGLTILFLGLGLLLATALLLFAGPFVALLLPGFDPASRELTAAMLRVMALGIPAYIFTAQLGALGAAHRDFAIPTVRPAALNLGMLGAILIAALAGRPLWAAYGFTGTYGLLALWALFWLRRRGRLPRAWCLERPLLGALANSLWRPLRPLLLVTALGEANLLLERTIASLVGGGTVAAIDYARFVTETAHSLLILPLGLISLSAFAALDARRSAALADRLSGLILILFLPLSAFLLLNGREILALLFLRGHFDAGSLAASSRALLGLSAGLWAFSAAHFLRRVLNARMENGVVLRGEIAAVAANLTVNLLLYRQLGILALGLGFSAGALAALALYVRHLGLWRGAAARAARVLFLALLPYLLGAWALRAQADGLGGLALQALLALLYWGACLLGTPPLRALLRDRAAGEPR</sequence>
<dbReference type="GO" id="GO:0034204">
    <property type="term" value="P:lipid translocation"/>
    <property type="evidence" value="ECO:0007669"/>
    <property type="project" value="TreeGrafter"/>
</dbReference>
<keyword evidence="4" id="KW-0133">Cell shape</keyword>
<feature type="transmembrane region" description="Helical" evidence="8">
    <location>
        <begin position="182"/>
        <end position="199"/>
    </location>
</feature>
<evidence type="ECO:0000256" key="4">
    <source>
        <dbReference type="ARBA" id="ARBA00022960"/>
    </source>
</evidence>
<dbReference type="EMBL" id="VGIY01000004">
    <property type="protein sequence ID" value="MBM3316277.1"/>
    <property type="molecule type" value="Genomic_DNA"/>
</dbReference>
<dbReference type="InterPro" id="IPR051050">
    <property type="entry name" value="Lipid_II_flippase_MurJ/MviN"/>
</dbReference>
<dbReference type="GO" id="GO:0008360">
    <property type="term" value="P:regulation of cell shape"/>
    <property type="evidence" value="ECO:0007669"/>
    <property type="project" value="UniProtKB-KW"/>
</dbReference>
<feature type="transmembrane region" description="Helical" evidence="8">
    <location>
        <begin position="100"/>
        <end position="126"/>
    </location>
</feature>
<evidence type="ECO:0000256" key="5">
    <source>
        <dbReference type="ARBA" id="ARBA00022984"/>
    </source>
</evidence>
<evidence type="ECO:0000256" key="8">
    <source>
        <dbReference type="SAM" id="Phobius"/>
    </source>
</evidence>
<comment type="caution">
    <text evidence="9">The sequence shown here is derived from an EMBL/GenBank/DDBJ whole genome shotgun (WGS) entry which is preliminary data.</text>
</comment>